<evidence type="ECO:0000313" key="7">
    <source>
        <dbReference type="Proteomes" id="UP000694891"/>
    </source>
</evidence>
<dbReference type="GO" id="GO:0001817">
    <property type="term" value="P:regulation of cytokine production"/>
    <property type="evidence" value="ECO:0007669"/>
    <property type="project" value="TreeGrafter"/>
</dbReference>
<proteinExistence type="predicted"/>
<dbReference type="Gene3D" id="2.60.40.10">
    <property type="entry name" value="Immunoglobulins"/>
    <property type="match status" value="1"/>
</dbReference>
<comment type="subcellular location">
    <subcellularLocation>
        <location evidence="1">Membrane</location>
    </subcellularLocation>
</comment>
<keyword evidence="6" id="KW-0732">Signal</keyword>
<feature type="signal peptide" evidence="6">
    <location>
        <begin position="1"/>
        <end position="18"/>
    </location>
</feature>
<dbReference type="GO" id="GO:0050852">
    <property type="term" value="P:T cell receptor signaling pathway"/>
    <property type="evidence" value="ECO:0007669"/>
    <property type="project" value="TreeGrafter"/>
</dbReference>
<protein>
    <submittedName>
        <fullName evidence="8">Uncharacterized protein LOC103359070 isoform X1</fullName>
    </submittedName>
</protein>
<evidence type="ECO:0000256" key="5">
    <source>
        <dbReference type="SAM" id="Phobius"/>
    </source>
</evidence>
<feature type="transmembrane region" description="Helical" evidence="5">
    <location>
        <begin position="166"/>
        <end position="186"/>
    </location>
</feature>
<name>A0A9Y4N2G9_9TELE</name>
<dbReference type="AlphaFoldDB" id="A0A9Y4N2G9"/>
<evidence type="ECO:0000256" key="2">
    <source>
        <dbReference type="ARBA" id="ARBA00023136"/>
    </source>
</evidence>
<dbReference type="Proteomes" id="UP000694891">
    <property type="component" value="Unplaced"/>
</dbReference>
<dbReference type="GO" id="GO:0009897">
    <property type="term" value="C:external side of plasma membrane"/>
    <property type="evidence" value="ECO:0007669"/>
    <property type="project" value="TreeGrafter"/>
</dbReference>
<dbReference type="PANTHER" id="PTHR24100:SF151">
    <property type="entry name" value="ICOS LIGAND"/>
    <property type="match status" value="1"/>
</dbReference>
<dbReference type="PANTHER" id="PTHR24100">
    <property type="entry name" value="BUTYROPHILIN"/>
    <property type="match status" value="1"/>
</dbReference>
<keyword evidence="7" id="KW-1185">Reference proteome</keyword>
<sequence>MKVPLITLLIVLSSVIAAEKHEAAQPIEAQEGGKATVQYRTNSPTNLENDMLICKRLDGNFSDLNSYIYSRRHGQEHPQPPMEQYRNRTRLVLEDLRKGIVTLEIFPVHSSDSGRYKCFIRKQNITFNFTIVVIPKKKTDAFKMTTASAGIKTNPDAEPTKHPNMMGIPIAVFAVLVLVLVLVVIFRWNVIKPWLSNIVRRRRDKEESSEKETLKTQEAERDEQALQWSSQKRGAGGRQRIPSVGTGGGSDDR</sequence>
<feature type="compositionally biased region" description="Basic and acidic residues" evidence="4">
    <location>
        <begin position="205"/>
        <end position="224"/>
    </location>
</feature>
<feature type="region of interest" description="Disordered" evidence="4">
    <location>
        <begin position="205"/>
        <end position="253"/>
    </location>
</feature>
<keyword evidence="5" id="KW-1133">Transmembrane helix</keyword>
<dbReference type="RefSeq" id="XP_008282479.1">
    <property type="nucleotide sequence ID" value="XM_008284257.1"/>
</dbReference>
<evidence type="ECO:0000256" key="6">
    <source>
        <dbReference type="SAM" id="SignalP"/>
    </source>
</evidence>
<dbReference type="GeneID" id="103359070"/>
<dbReference type="InterPro" id="IPR036179">
    <property type="entry name" value="Ig-like_dom_sf"/>
</dbReference>
<evidence type="ECO:0000256" key="1">
    <source>
        <dbReference type="ARBA" id="ARBA00004370"/>
    </source>
</evidence>
<evidence type="ECO:0000256" key="4">
    <source>
        <dbReference type="SAM" id="MobiDB-lite"/>
    </source>
</evidence>
<dbReference type="InterPro" id="IPR050504">
    <property type="entry name" value="IgSF_BTN/MOG"/>
</dbReference>
<feature type="chain" id="PRO_5041210058" evidence="6">
    <location>
        <begin position="19"/>
        <end position="253"/>
    </location>
</feature>
<keyword evidence="3" id="KW-0393">Immunoglobulin domain</keyword>
<evidence type="ECO:0000256" key="3">
    <source>
        <dbReference type="ARBA" id="ARBA00023319"/>
    </source>
</evidence>
<evidence type="ECO:0000313" key="8">
    <source>
        <dbReference type="RefSeq" id="XP_008282479.1"/>
    </source>
</evidence>
<organism evidence="7 8">
    <name type="scientific">Stegastes partitus</name>
    <name type="common">bicolor damselfish</name>
    <dbReference type="NCBI Taxonomy" id="144197"/>
    <lineage>
        <taxon>Eukaryota</taxon>
        <taxon>Metazoa</taxon>
        <taxon>Chordata</taxon>
        <taxon>Craniata</taxon>
        <taxon>Vertebrata</taxon>
        <taxon>Euteleostomi</taxon>
        <taxon>Actinopterygii</taxon>
        <taxon>Neopterygii</taxon>
        <taxon>Teleostei</taxon>
        <taxon>Neoteleostei</taxon>
        <taxon>Acanthomorphata</taxon>
        <taxon>Ovalentaria</taxon>
        <taxon>Pomacentridae</taxon>
        <taxon>Stegastes</taxon>
    </lineage>
</organism>
<dbReference type="SUPFAM" id="SSF48726">
    <property type="entry name" value="Immunoglobulin"/>
    <property type="match status" value="1"/>
</dbReference>
<keyword evidence="2 5" id="KW-0472">Membrane</keyword>
<keyword evidence="5" id="KW-0812">Transmembrane</keyword>
<dbReference type="InterPro" id="IPR013783">
    <property type="entry name" value="Ig-like_fold"/>
</dbReference>
<accession>A0A9Y4N2G9</accession>
<gene>
    <name evidence="8" type="primary">LOC103359070</name>
</gene>
<reference evidence="8" key="1">
    <citation type="submission" date="2025-08" db="UniProtKB">
        <authorList>
            <consortium name="RefSeq"/>
        </authorList>
    </citation>
    <scope>IDENTIFICATION</scope>
</reference>
<dbReference type="GO" id="GO:0005102">
    <property type="term" value="F:signaling receptor binding"/>
    <property type="evidence" value="ECO:0007669"/>
    <property type="project" value="TreeGrafter"/>
</dbReference>